<proteinExistence type="predicted"/>
<protein>
    <recommendedName>
        <fullName evidence="5">Tryptophan-rich sensory protein</fullName>
    </recommendedName>
</protein>
<evidence type="ECO:0000313" key="3">
    <source>
        <dbReference type="EMBL" id="MDM8275226.1"/>
    </source>
</evidence>
<sequence>MGGRDAARRPQVRGAYPSQRSGYGRQAAVPGAARPAAMRGARPKPAPLAPVAACAAAWLVMIATAVALDLCHVGPATTAQAAGAHTSWFVPAGFAFLASWATCISVAAWLVWSLMDRGSARPVAPTTYLLVAAACVLDAAWRIAWCAGAALPAAVLATLLLIAVAAAFVSERMTDIWARWVPFSLWGGWSAVIAVSCLATLAFPQGAQAGPLAACAGTLFTVGALLAASYLMRRLCDDVAFGVAAVWGIVGVGVHVLPASILTGALVLAIAAAGSVAVFVPWESIRPSYGGAGAGAGSRGGAARSYTASAPAPHPTRRPATRVARSSAPDRGERRRQRPSLRTSSRF</sequence>
<keyword evidence="2" id="KW-1133">Transmembrane helix</keyword>
<feature type="transmembrane region" description="Helical" evidence="2">
    <location>
        <begin position="239"/>
        <end position="257"/>
    </location>
</feature>
<keyword evidence="2" id="KW-0812">Transmembrane</keyword>
<keyword evidence="4" id="KW-1185">Reference proteome</keyword>
<organism evidence="3 4">
    <name type="scientific">Enorma phocaeensis</name>
    <dbReference type="NCBI Taxonomy" id="1871019"/>
    <lineage>
        <taxon>Bacteria</taxon>
        <taxon>Bacillati</taxon>
        <taxon>Actinomycetota</taxon>
        <taxon>Coriobacteriia</taxon>
        <taxon>Coriobacteriales</taxon>
        <taxon>Coriobacteriaceae</taxon>
        <taxon>Enorma</taxon>
    </lineage>
</organism>
<evidence type="ECO:0000256" key="2">
    <source>
        <dbReference type="SAM" id="Phobius"/>
    </source>
</evidence>
<name>A0ABT7V9P3_9ACTN</name>
<dbReference type="RefSeq" id="WP_289545248.1">
    <property type="nucleotide sequence ID" value="NZ_JAUDDZ010000008.1"/>
</dbReference>
<feature type="region of interest" description="Disordered" evidence="1">
    <location>
        <begin position="300"/>
        <end position="347"/>
    </location>
</feature>
<gene>
    <name evidence="3" type="ORF">QUW28_06935</name>
</gene>
<feature type="transmembrane region" description="Helical" evidence="2">
    <location>
        <begin position="88"/>
        <end position="111"/>
    </location>
</feature>
<comment type="caution">
    <text evidence="3">The sequence shown here is derived from an EMBL/GenBank/DDBJ whole genome shotgun (WGS) entry which is preliminary data.</text>
</comment>
<feature type="transmembrane region" description="Helical" evidence="2">
    <location>
        <begin position="181"/>
        <end position="203"/>
    </location>
</feature>
<feature type="transmembrane region" description="Helical" evidence="2">
    <location>
        <begin position="48"/>
        <end position="68"/>
    </location>
</feature>
<feature type="transmembrane region" description="Helical" evidence="2">
    <location>
        <begin position="263"/>
        <end position="282"/>
    </location>
</feature>
<dbReference type="EMBL" id="JAUDDZ010000008">
    <property type="protein sequence ID" value="MDM8275226.1"/>
    <property type="molecule type" value="Genomic_DNA"/>
</dbReference>
<evidence type="ECO:0008006" key="5">
    <source>
        <dbReference type="Google" id="ProtNLM"/>
    </source>
</evidence>
<reference evidence="4" key="1">
    <citation type="submission" date="2023-06" db="EMBL/GenBank/DDBJ databases">
        <title>Identification and characterization of horizontal gene transfer across gut microbiota members of farm animals based on homology search.</title>
        <authorList>
            <person name="Zeman M."/>
            <person name="Kubasova T."/>
            <person name="Jahodarova E."/>
            <person name="Nykrynova M."/>
            <person name="Rychlik I."/>
        </authorList>
    </citation>
    <scope>NUCLEOTIDE SEQUENCE [LARGE SCALE GENOMIC DNA]</scope>
    <source>
        <strain evidence="4">154_Feed</strain>
    </source>
</reference>
<keyword evidence="2" id="KW-0472">Membrane</keyword>
<accession>A0ABT7V9P3</accession>
<evidence type="ECO:0000313" key="4">
    <source>
        <dbReference type="Proteomes" id="UP001529421"/>
    </source>
</evidence>
<feature type="transmembrane region" description="Helical" evidence="2">
    <location>
        <begin position="123"/>
        <end position="143"/>
    </location>
</feature>
<reference evidence="3 4" key="2">
    <citation type="submission" date="2023-06" db="EMBL/GenBank/DDBJ databases">
        <authorList>
            <person name="Zeman M."/>
            <person name="Kubasova T."/>
            <person name="Jahodarova E."/>
            <person name="Nykrynova M."/>
            <person name="Rychlik I."/>
        </authorList>
    </citation>
    <scope>NUCLEOTIDE SEQUENCE [LARGE SCALE GENOMIC DNA]</scope>
    <source>
        <strain evidence="3 4">154_Feed</strain>
    </source>
</reference>
<feature type="transmembrane region" description="Helical" evidence="2">
    <location>
        <begin position="149"/>
        <end position="169"/>
    </location>
</feature>
<feature type="region of interest" description="Disordered" evidence="1">
    <location>
        <begin position="1"/>
        <end position="26"/>
    </location>
</feature>
<evidence type="ECO:0000256" key="1">
    <source>
        <dbReference type="SAM" id="MobiDB-lite"/>
    </source>
</evidence>
<feature type="transmembrane region" description="Helical" evidence="2">
    <location>
        <begin position="209"/>
        <end position="232"/>
    </location>
</feature>
<dbReference type="Proteomes" id="UP001529421">
    <property type="component" value="Unassembled WGS sequence"/>
</dbReference>
<feature type="compositionally biased region" description="Low complexity" evidence="1">
    <location>
        <begin position="301"/>
        <end position="311"/>
    </location>
</feature>